<evidence type="ECO:0000256" key="1">
    <source>
        <dbReference type="ARBA" id="ARBA00021292"/>
    </source>
</evidence>
<dbReference type="PANTHER" id="PTHR45947">
    <property type="entry name" value="SULFOQUINOVOSYL TRANSFERASE SQD2"/>
    <property type="match status" value="1"/>
</dbReference>
<dbReference type="eggNOG" id="COG0438">
    <property type="taxonomic scope" value="Bacteria"/>
</dbReference>
<gene>
    <name evidence="6" type="ORF">N801_18680</name>
</gene>
<evidence type="ECO:0000259" key="4">
    <source>
        <dbReference type="Pfam" id="PF00534"/>
    </source>
</evidence>
<dbReference type="InterPro" id="IPR028098">
    <property type="entry name" value="Glyco_trans_4-like_N"/>
</dbReference>
<dbReference type="GO" id="GO:0016757">
    <property type="term" value="F:glycosyltransferase activity"/>
    <property type="evidence" value="ECO:0007669"/>
    <property type="project" value="UniProtKB-KW"/>
</dbReference>
<feature type="domain" description="Glycosyl transferase family 1" evidence="4">
    <location>
        <begin position="198"/>
        <end position="348"/>
    </location>
</feature>
<keyword evidence="2" id="KW-0328">Glycosyltransferase</keyword>
<feature type="domain" description="Glycosyltransferase subfamily 4-like N-terminal" evidence="5">
    <location>
        <begin position="14"/>
        <end position="178"/>
    </location>
</feature>
<protein>
    <recommendedName>
        <fullName evidence="1">D-inositol 3-phosphate glycosyltransferase</fullName>
    </recommendedName>
</protein>
<dbReference type="CDD" id="cd03801">
    <property type="entry name" value="GT4_PimA-like"/>
    <property type="match status" value="1"/>
</dbReference>
<name>A0A0A0JUT0_9MICO</name>
<evidence type="ECO:0000259" key="5">
    <source>
        <dbReference type="Pfam" id="PF13439"/>
    </source>
</evidence>
<keyword evidence="3" id="KW-0808">Transferase</keyword>
<dbReference type="PANTHER" id="PTHR45947:SF3">
    <property type="entry name" value="SULFOQUINOVOSYL TRANSFERASE SQD2"/>
    <property type="match status" value="1"/>
</dbReference>
<organism evidence="6 7">
    <name type="scientific">Knoellia aerolata DSM 18566</name>
    <dbReference type="NCBI Taxonomy" id="1385519"/>
    <lineage>
        <taxon>Bacteria</taxon>
        <taxon>Bacillati</taxon>
        <taxon>Actinomycetota</taxon>
        <taxon>Actinomycetes</taxon>
        <taxon>Micrococcales</taxon>
        <taxon>Intrasporangiaceae</taxon>
        <taxon>Knoellia</taxon>
    </lineage>
</organism>
<dbReference type="STRING" id="1385519.N801_18680"/>
<dbReference type="SUPFAM" id="SSF53756">
    <property type="entry name" value="UDP-Glycosyltransferase/glycogen phosphorylase"/>
    <property type="match status" value="1"/>
</dbReference>
<dbReference type="Pfam" id="PF00534">
    <property type="entry name" value="Glycos_transf_1"/>
    <property type="match status" value="1"/>
</dbReference>
<evidence type="ECO:0000313" key="6">
    <source>
        <dbReference type="EMBL" id="KGN39847.1"/>
    </source>
</evidence>
<keyword evidence="7" id="KW-1185">Reference proteome</keyword>
<reference evidence="6 7" key="1">
    <citation type="submission" date="2013-08" db="EMBL/GenBank/DDBJ databases">
        <title>The genome sequence of Knoellia aerolata.</title>
        <authorList>
            <person name="Zhu W."/>
            <person name="Wang G."/>
        </authorList>
    </citation>
    <scope>NUCLEOTIDE SEQUENCE [LARGE SCALE GENOMIC DNA]</scope>
    <source>
        <strain evidence="6 7">DSM 18566</strain>
    </source>
</reference>
<evidence type="ECO:0000313" key="7">
    <source>
        <dbReference type="Proteomes" id="UP000030013"/>
    </source>
</evidence>
<comment type="caution">
    <text evidence="6">The sequence shown here is derived from an EMBL/GenBank/DDBJ whole genome shotgun (WGS) entry which is preliminary data.</text>
</comment>
<dbReference type="Proteomes" id="UP000030013">
    <property type="component" value="Unassembled WGS sequence"/>
</dbReference>
<dbReference type="Pfam" id="PF13439">
    <property type="entry name" value="Glyco_transf_4"/>
    <property type="match status" value="1"/>
</dbReference>
<dbReference type="EMBL" id="AVPL01000067">
    <property type="protein sequence ID" value="KGN39847.1"/>
    <property type="molecule type" value="Genomic_DNA"/>
</dbReference>
<sequence>MKVAMISDCYPPRVGGIESQVRDLSVQLVAAGHEVEVFTATNGVDRQRNGASEVIDGVTVHRLGARVPFGLPVNPGARDLLRARLAQGGFDVAHAHVGVISPFAVDAGDIALDLGIPLAATWHCVLGRWEPFVRRLGYARRWADAGAALHGVSERAAEQVRRMAPGAEVGVLHNGIDPGKWRADEPGLGSHTAHAAEPLRVVLAMRFTPRKRPLSVIGIVRRARLLSSELITLEICGGGPLLGLVRLVVRWRGWTGWVSLPGRIDRKQLMEHYGAADVYLASSRYESFGIAALEGRTVGLPVVALRGSGSEDFVTDGITGLVRDGDEGMAAGLVELVHDRDLLRRLRSHNETVPPEQDWDQVLRAVRHEYVRAVARTARSSTS</sequence>
<dbReference type="AlphaFoldDB" id="A0A0A0JUT0"/>
<dbReference type="Gene3D" id="3.40.50.2000">
    <property type="entry name" value="Glycogen Phosphorylase B"/>
    <property type="match status" value="2"/>
</dbReference>
<accession>A0A0A0JUT0</accession>
<evidence type="ECO:0000256" key="3">
    <source>
        <dbReference type="ARBA" id="ARBA00022679"/>
    </source>
</evidence>
<dbReference type="RefSeq" id="WP_035940216.1">
    <property type="nucleotide sequence ID" value="NZ_AVPL01000067.1"/>
</dbReference>
<dbReference type="InterPro" id="IPR001296">
    <property type="entry name" value="Glyco_trans_1"/>
</dbReference>
<dbReference type="InterPro" id="IPR050194">
    <property type="entry name" value="Glycosyltransferase_grp1"/>
</dbReference>
<dbReference type="GO" id="GO:1901137">
    <property type="term" value="P:carbohydrate derivative biosynthetic process"/>
    <property type="evidence" value="ECO:0007669"/>
    <property type="project" value="UniProtKB-ARBA"/>
</dbReference>
<evidence type="ECO:0000256" key="2">
    <source>
        <dbReference type="ARBA" id="ARBA00022676"/>
    </source>
</evidence>
<proteinExistence type="predicted"/>